<dbReference type="AlphaFoldDB" id="A0A6I5L511"/>
<dbReference type="Proteomes" id="UP000468707">
    <property type="component" value="Unassembled WGS sequence"/>
</dbReference>
<reference evidence="1 2" key="1">
    <citation type="submission" date="2020-01" db="EMBL/GenBank/DDBJ databases">
        <title>Muricauda sediminis sp.nov. 40Bstr401.</title>
        <authorList>
            <person name="Xue Z."/>
            <person name="Zhu S."/>
            <person name="Ren N."/>
            <person name="Chen T."/>
            <person name="Chen X."/>
            <person name="Chen J."/>
            <person name="Yang J."/>
        </authorList>
    </citation>
    <scope>NUCLEOTIDE SEQUENCE [LARGE SCALE GENOMIC DNA]</scope>
    <source>
        <strain evidence="1 2">40Bstr401</strain>
    </source>
</reference>
<proteinExistence type="predicted"/>
<protein>
    <submittedName>
        <fullName evidence="1">Uncharacterized protein</fullName>
    </submittedName>
</protein>
<evidence type="ECO:0000313" key="1">
    <source>
        <dbReference type="EMBL" id="NDV43990.1"/>
    </source>
</evidence>
<dbReference type="RefSeq" id="WP_163635425.1">
    <property type="nucleotide sequence ID" value="NZ_JAAAMI010000005.1"/>
</dbReference>
<dbReference type="EMBL" id="JAAAMI010000005">
    <property type="protein sequence ID" value="NDV43990.1"/>
    <property type="molecule type" value="Genomic_DNA"/>
</dbReference>
<sequence>MKKKLLLLLVPFLLAFQCDEEEISGFETNYLLQNATTTDLFYLSENDNFIAVENQSRFSIGSSLNPVSSPITPADSELFSAIKLYVLTGTDYVLVYSQDPIDDAAWVLTEPETNRFEYRLTITDSDLE</sequence>
<comment type="caution">
    <text evidence="1">The sequence shown here is derived from an EMBL/GenBank/DDBJ whole genome shotgun (WGS) entry which is preliminary data.</text>
</comment>
<keyword evidence="2" id="KW-1185">Reference proteome</keyword>
<organism evidence="1 2">
    <name type="scientific">Flagellimonas sediminis</name>
    <dbReference type="NCBI Taxonomy" id="2696468"/>
    <lineage>
        <taxon>Bacteria</taxon>
        <taxon>Pseudomonadati</taxon>
        <taxon>Bacteroidota</taxon>
        <taxon>Flavobacteriia</taxon>
        <taxon>Flavobacteriales</taxon>
        <taxon>Flavobacteriaceae</taxon>
        <taxon>Flagellimonas</taxon>
    </lineage>
</organism>
<name>A0A6I5L511_9FLAO</name>
<gene>
    <name evidence="1" type="ORF">GTK07_11690</name>
</gene>
<accession>A0A6I5L511</accession>
<evidence type="ECO:0000313" key="2">
    <source>
        <dbReference type="Proteomes" id="UP000468707"/>
    </source>
</evidence>